<evidence type="ECO:0008006" key="4">
    <source>
        <dbReference type="Google" id="ProtNLM"/>
    </source>
</evidence>
<name>A0A229TK93_9PSEU</name>
<keyword evidence="1" id="KW-0812">Transmembrane</keyword>
<sequence>MTPFSMICLAIALVSLGGLIFLGVTLRERAGSVVAAATVERVLDVDLVVARVDEPGGARSREVRTHTNYDRHTRVRSGPGYVRGSRIEVRYWPGKPEMATETTDEVLLPGNWIFAVPAAGLLIGLAGLLVPAYPLKPRSK</sequence>
<reference evidence="3" key="1">
    <citation type="submission" date="2017-07" db="EMBL/GenBank/DDBJ databases">
        <title>Comparative genome mining reveals phylogenetic distribution patterns of secondary metabolites in Amycolatopsis.</title>
        <authorList>
            <person name="Adamek M."/>
            <person name="Alanjary M."/>
            <person name="Sales-Ortells H."/>
            <person name="Goodfellow M."/>
            <person name="Bull A.T."/>
            <person name="Kalinowski J."/>
            <person name="Ziemert N."/>
        </authorList>
    </citation>
    <scope>NUCLEOTIDE SEQUENCE [LARGE SCALE GENOMIC DNA]</scope>
    <source>
        <strain evidence="3">H5</strain>
    </source>
</reference>
<evidence type="ECO:0000313" key="2">
    <source>
        <dbReference type="EMBL" id="OXM71119.1"/>
    </source>
</evidence>
<dbReference type="AlphaFoldDB" id="A0A229TK93"/>
<feature type="transmembrane region" description="Helical" evidence="1">
    <location>
        <begin position="112"/>
        <end position="135"/>
    </location>
</feature>
<gene>
    <name evidence="2" type="ORF">CF165_01360</name>
</gene>
<protein>
    <recommendedName>
        <fullName evidence="4">DUF3592 domain-containing protein</fullName>
    </recommendedName>
</protein>
<dbReference type="Proteomes" id="UP000215199">
    <property type="component" value="Unassembled WGS sequence"/>
</dbReference>
<keyword evidence="3" id="KW-1185">Reference proteome</keyword>
<keyword evidence="1" id="KW-0472">Membrane</keyword>
<keyword evidence="1" id="KW-1133">Transmembrane helix</keyword>
<evidence type="ECO:0000313" key="3">
    <source>
        <dbReference type="Proteomes" id="UP000215199"/>
    </source>
</evidence>
<evidence type="ECO:0000256" key="1">
    <source>
        <dbReference type="SAM" id="Phobius"/>
    </source>
</evidence>
<dbReference type="EMBL" id="NMUL01000002">
    <property type="protein sequence ID" value="OXM71119.1"/>
    <property type="molecule type" value="Genomic_DNA"/>
</dbReference>
<organism evidence="2 3">
    <name type="scientific">Amycolatopsis vastitatis</name>
    <dbReference type="NCBI Taxonomy" id="1905142"/>
    <lineage>
        <taxon>Bacteria</taxon>
        <taxon>Bacillati</taxon>
        <taxon>Actinomycetota</taxon>
        <taxon>Actinomycetes</taxon>
        <taxon>Pseudonocardiales</taxon>
        <taxon>Pseudonocardiaceae</taxon>
        <taxon>Amycolatopsis</taxon>
    </lineage>
</organism>
<accession>A0A229TK93</accession>
<proteinExistence type="predicted"/>
<comment type="caution">
    <text evidence="2">The sequence shown here is derived from an EMBL/GenBank/DDBJ whole genome shotgun (WGS) entry which is preliminary data.</text>
</comment>